<dbReference type="EMBL" id="OB660450">
    <property type="protein sequence ID" value="CAD7224845.1"/>
    <property type="molecule type" value="Genomic_DNA"/>
</dbReference>
<dbReference type="GO" id="GO:0005923">
    <property type="term" value="C:bicellular tight junction"/>
    <property type="evidence" value="ECO:0007669"/>
    <property type="project" value="TreeGrafter"/>
</dbReference>
<dbReference type="Gene3D" id="1.20.5.370">
    <property type="match status" value="1"/>
</dbReference>
<organism evidence="12">
    <name type="scientific">Cyprideis torosa</name>
    <dbReference type="NCBI Taxonomy" id="163714"/>
    <lineage>
        <taxon>Eukaryota</taxon>
        <taxon>Metazoa</taxon>
        <taxon>Ecdysozoa</taxon>
        <taxon>Arthropoda</taxon>
        <taxon>Crustacea</taxon>
        <taxon>Oligostraca</taxon>
        <taxon>Ostracoda</taxon>
        <taxon>Podocopa</taxon>
        <taxon>Podocopida</taxon>
        <taxon>Cytherocopina</taxon>
        <taxon>Cytheroidea</taxon>
        <taxon>Cytherideidae</taxon>
        <taxon>Cyprideis</taxon>
    </lineage>
</organism>
<evidence type="ECO:0000256" key="1">
    <source>
        <dbReference type="ARBA" id="ARBA00004657"/>
    </source>
</evidence>
<reference evidence="12" key="1">
    <citation type="submission" date="2020-11" db="EMBL/GenBank/DDBJ databases">
        <authorList>
            <person name="Tran Van P."/>
        </authorList>
    </citation>
    <scope>NUCLEOTIDE SEQUENCE</scope>
</reference>
<protein>
    <recommendedName>
        <fullName evidence="3">Paramyosin</fullName>
    </recommendedName>
</protein>
<dbReference type="GO" id="GO:0030016">
    <property type="term" value="C:myofibril"/>
    <property type="evidence" value="ECO:0007669"/>
    <property type="project" value="UniProtKB-SubCell"/>
</dbReference>
<evidence type="ECO:0000256" key="3">
    <source>
        <dbReference type="ARBA" id="ARBA00018623"/>
    </source>
</evidence>
<evidence type="ECO:0000259" key="11">
    <source>
        <dbReference type="Pfam" id="PF01576"/>
    </source>
</evidence>
<keyword evidence="4" id="KW-0787">Thick filament</keyword>
<accession>A0A7R8ZIB6</accession>
<sequence>MAADPYAVATRRIASLTAELDETRAALEAALRAKQHAEEMYDDAVDKMNAVVADNTSLSSCKLKLEQKLHTMQAEYEEVYKELRLSDDKTQRVMSDLKHAHDLLKEERDRSSRLEAIRRSLEVDIKTVSSRLEEVETNTVVNSKRIITKLENRVEVQLDEERRRNNEAQRTLRKKERQIRDLLQEMQDDHKQHTLLQESIDQMTQKVNFYRKQLSEQETFRSQNTKRFQQFQRDLEAAESRAKEAETKLTSLRARQQTIVVAVPGGLSTTRFYDAAN</sequence>
<comment type="similarity">
    <text evidence="2">Belongs to the paramyosin family.</text>
</comment>
<name>A0A7R8ZIB6_9CRUS</name>
<dbReference type="InterPro" id="IPR002928">
    <property type="entry name" value="Myosin_tail"/>
</dbReference>
<comment type="subcellular location">
    <subcellularLocation>
        <location evidence="1">Cytoplasm</location>
        <location evidence="1">Myofibril</location>
    </subcellularLocation>
</comment>
<dbReference type="GO" id="GO:0032982">
    <property type="term" value="C:myosin filament"/>
    <property type="evidence" value="ECO:0007669"/>
    <property type="project" value="UniProtKB-KW"/>
</dbReference>
<proteinExistence type="inferred from homology"/>
<dbReference type="PANTHER" id="PTHR46349">
    <property type="entry name" value="CINGULIN-LIKE PROTEIN 1-RELATED"/>
    <property type="match status" value="1"/>
</dbReference>
<dbReference type="AlphaFoldDB" id="A0A7R8ZIB6"/>
<keyword evidence="5" id="KW-0963">Cytoplasm</keyword>
<comment type="function">
    <text evidence="10">Paramyosin is a major structural component of many thick filaments isolated from invertebrate muscles.</text>
</comment>
<evidence type="ECO:0000256" key="8">
    <source>
        <dbReference type="ARBA" id="ARBA00023175"/>
    </source>
</evidence>
<evidence type="ECO:0000256" key="2">
    <source>
        <dbReference type="ARBA" id="ARBA00008447"/>
    </source>
</evidence>
<gene>
    <name evidence="12" type="ORF">CTOB1V02_LOCUS2798</name>
</gene>
<feature type="domain" description="Myosin tail" evidence="11">
    <location>
        <begin position="11"/>
        <end position="255"/>
    </location>
</feature>
<dbReference type="GO" id="GO:0016459">
    <property type="term" value="C:myosin complex"/>
    <property type="evidence" value="ECO:0007669"/>
    <property type="project" value="UniProtKB-KW"/>
</dbReference>
<dbReference type="Pfam" id="PF01576">
    <property type="entry name" value="Myosin_tail_1"/>
    <property type="match status" value="1"/>
</dbReference>
<keyword evidence="6" id="KW-0175">Coiled coil</keyword>
<evidence type="ECO:0000256" key="7">
    <source>
        <dbReference type="ARBA" id="ARBA00023123"/>
    </source>
</evidence>
<evidence type="ECO:0000313" key="12">
    <source>
        <dbReference type="EMBL" id="CAD7224845.1"/>
    </source>
</evidence>
<evidence type="ECO:0000256" key="9">
    <source>
        <dbReference type="ARBA" id="ARBA00023179"/>
    </source>
</evidence>
<dbReference type="InterPro" id="IPR014751">
    <property type="entry name" value="XRCC4-like_C"/>
</dbReference>
<evidence type="ECO:0000256" key="10">
    <source>
        <dbReference type="ARBA" id="ARBA00049580"/>
    </source>
</evidence>
<dbReference type="PANTHER" id="PTHR46349:SF6">
    <property type="entry name" value="MYOSIN-6-LIKE"/>
    <property type="match status" value="1"/>
</dbReference>
<keyword evidence="8" id="KW-0505">Motor protein</keyword>
<evidence type="ECO:0000256" key="4">
    <source>
        <dbReference type="ARBA" id="ARBA00022433"/>
    </source>
</evidence>
<keyword evidence="7" id="KW-0518">Myosin</keyword>
<evidence type="ECO:0000256" key="6">
    <source>
        <dbReference type="ARBA" id="ARBA00023054"/>
    </source>
</evidence>
<evidence type="ECO:0000256" key="5">
    <source>
        <dbReference type="ARBA" id="ARBA00022490"/>
    </source>
</evidence>
<keyword evidence="9" id="KW-0514">Muscle protein</keyword>
<dbReference type="OrthoDB" id="312459at2759"/>